<evidence type="ECO:0000256" key="9">
    <source>
        <dbReference type="ARBA" id="ARBA00023180"/>
    </source>
</evidence>
<organism evidence="12 13">
    <name type="scientific">Atlantisia rogersi</name>
    <name type="common">Inaccessible Island rail</name>
    <dbReference type="NCBI Taxonomy" id="2478892"/>
    <lineage>
        <taxon>Eukaryota</taxon>
        <taxon>Metazoa</taxon>
        <taxon>Chordata</taxon>
        <taxon>Craniata</taxon>
        <taxon>Vertebrata</taxon>
        <taxon>Euteleostomi</taxon>
        <taxon>Archelosauria</taxon>
        <taxon>Archosauria</taxon>
        <taxon>Dinosauria</taxon>
        <taxon>Saurischia</taxon>
        <taxon>Theropoda</taxon>
        <taxon>Coelurosauria</taxon>
        <taxon>Aves</taxon>
        <taxon>Neognathae</taxon>
        <taxon>Neoaves</taxon>
        <taxon>Gruiformes</taxon>
        <taxon>Rallidae</taxon>
        <taxon>Atlantisia</taxon>
    </lineage>
</organism>
<evidence type="ECO:0000313" key="13">
    <source>
        <dbReference type="Proteomes" id="UP000518911"/>
    </source>
</evidence>
<dbReference type="EMBL" id="VZUJ01004856">
    <property type="protein sequence ID" value="NXV70714.1"/>
    <property type="molecule type" value="Genomic_DNA"/>
</dbReference>
<keyword evidence="3" id="KW-0812">Transmembrane</keyword>
<dbReference type="GO" id="GO:0006955">
    <property type="term" value="P:immune response"/>
    <property type="evidence" value="ECO:0007669"/>
    <property type="project" value="TreeGrafter"/>
</dbReference>
<name>A0A7L3W249_9GRUI</name>
<feature type="non-terminal residue" evidence="12">
    <location>
        <position position="1"/>
    </location>
</feature>
<protein>
    <submittedName>
        <fullName evidence="12">HHLA2 protein</fullName>
    </submittedName>
</protein>
<dbReference type="PANTHER" id="PTHR25466">
    <property type="entry name" value="T-LYMPHOCYTE ACTIVATION ANTIGEN"/>
    <property type="match status" value="1"/>
</dbReference>
<evidence type="ECO:0000256" key="1">
    <source>
        <dbReference type="ARBA" id="ARBA00004251"/>
    </source>
</evidence>
<dbReference type="OrthoDB" id="9983389at2759"/>
<sequence>TETVTGLFSKDCVLPCAFPPGADEVIYWTKEDKKVHSYYYQKDQLIQQDLNYRRRTYLFYQNIPYGNASLKLSNLTLTDEGLYKCYVGTEQTKTEVEVMLHVKVPSYYALEYQKTDTERTLRCHAFLTYSAPHISWARGDKSTQETGRQNTRDGVLYSVRSDKNIINTTDPYYCRVLQLSVSDQLSHVEGSSAVIPCEVSSGTENTQGFSVIWTLTRNAVTSVLASFNGTSHSYQPRVQINQSDFSLMLADLTPDDSGEYMCNISSPLYTKLAVRTLQV</sequence>
<comment type="caution">
    <text evidence="12">The sequence shown here is derived from an EMBL/GenBank/DDBJ whole genome shotgun (WGS) entry which is preliminary data.</text>
</comment>
<dbReference type="SMART" id="SM00406">
    <property type="entry name" value="IGv"/>
    <property type="match status" value="2"/>
</dbReference>
<dbReference type="FunFam" id="2.60.40.10:FF:000142">
    <property type="entry name" value="V-set domain-containing T-cell activation inhibitor 1"/>
    <property type="match status" value="1"/>
</dbReference>
<dbReference type="SUPFAM" id="SSF48726">
    <property type="entry name" value="Immunoglobulin"/>
    <property type="match status" value="3"/>
</dbReference>
<dbReference type="GO" id="GO:0071222">
    <property type="term" value="P:cellular response to lipopolysaccharide"/>
    <property type="evidence" value="ECO:0007669"/>
    <property type="project" value="TreeGrafter"/>
</dbReference>
<keyword evidence="5" id="KW-1133">Transmembrane helix</keyword>
<dbReference type="AlphaFoldDB" id="A0A7L3W249"/>
<evidence type="ECO:0000256" key="3">
    <source>
        <dbReference type="ARBA" id="ARBA00022692"/>
    </source>
</evidence>
<accession>A0A7L3W249</accession>
<dbReference type="InterPro" id="IPR013106">
    <property type="entry name" value="Ig_V-set"/>
</dbReference>
<evidence type="ECO:0000256" key="4">
    <source>
        <dbReference type="ARBA" id="ARBA00022729"/>
    </source>
</evidence>
<proteinExistence type="predicted"/>
<reference evidence="12 13" key="1">
    <citation type="submission" date="2019-09" db="EMBL/GenBank/DDBJ databases">
        <title>Bird 10,000 Genomes (B10K) Project - Family phase.</title>
        <authorList>
            <person name="Zhang G."/>
        </authorList>
    </citation>
    <scope>NUCLEOTIDE SEQUENCE [LARGE SCALE GENOMIC DNA]</scope>
    <source>
        <strain evidence="12">OUT-0055</strain>
        <tissue evidence="12">Blood</tissue>
    </source>
</reference>
<dbReference type="GO" id="GO:0042102">
    <property type="term" value="P:positive regulation of T cell proliferation"/>
    <property type="evidence" value="ECO:0007669"/>
    <property type="project" value="TreeGrafter"/>
</dbReference>
<keyword evidence="8" id="KW-0675">Receptor</keyword>
<feature type="non-terminal residue" evidence="12">
    <location>
        <position position="279"/>
    </location>
</feature>
<dbReference type="GO" id="GO:0007166">
    <property type="term" value="P:cell surface receptor signaling pathway"/>
    <property type="evidence" value="ECO:0007669"/>
    <property type="project" value="TreeGrafter"/>
</dbReference>
<keyword evidence="9" id="KW-0325">Glycoprotein</keyword>
<evidence type="ECO:0000256" key="5">
    <source>
        <dbReference type="ARBA" id="ARBA00022989"/>
    </source>
</evidence>
<dbReference type="InterPro" id="IPR003599">
    <property type="entry name" value="Ig_sub"/>
</dbReference>
<dbReference type="GO" id="GO:0009897">
    <property type="term" value="C:external side of plasma membrane"/>
    <property type="evidence" value="ECO:0007669"/>
    <property type="project" value="TreeGrafter"/>
</dbReference>
<evidence type="ECO:0000259" key="11">
    <source>
        <dbReference type="PROSITE" id="PS50835"/>
    </source>
</evidence>
<keyword evidence="2" id="KW-1003">Cell membrane</keyword>
<dbReference type="InterPro" id="IPR051713">
    <property type="entry name" value="T-cell_Activation_Regulation"/>
</dbReference>
<evidence type="ECO:0000256" key="8">
    <source>
        <dbReference type="ARBA" id="ARBA00023170"/>
    </source>
</evidence>
<feature type="domain" description="Ig-like" evidence="11">
    <location>
        <begin position="171"/>
        <end position="279"/>
    </location>
</feature>
<keyword evidence="6" id="KW-0472">Membrane</keyword>
<evidence type="ECO:0000256" key="6">
    <source>
        <dbReference type="ARBA" id="ARBA00023136"/>
    </source>
</evidence>
<keyword evidence="7" id="KW-1015">Disulfide bond</keyword>
<keyword evidence="4" id="KW-0732">Signal</keyword>
<dbReference type="SMART" id="SM00409">
    <property type="entry name" value="IG"/>
    <property type="match status" value="2"/>
</dbReference>
<feature type="domain" description="Ig-like" evidence="11">
    <location>
        <begin position="1"/>
        <end position="97"/>
    </location>
</feature>
<dbReference type="Gene3D" id="2.60.40.10">
    <property type="entry name" value="Immunoglobulins"/>
    <property type="match status" value="3"/>
</dbReference>
<dbReference type="Proteomes" id="UP000518911">
    <property type="component" value="Unassembled WGS sequence"/>
</dbReference>
<keyword evidence="10" id="KW-0393">Immunoglobulin domain</keyword>
<evidence type="ECO:0000313" key="12">
    <source>
        <dbReference type="EMBL" id="NXV70714.1"/>
    </source>
</evidence>
<dbReference type="InterPro" id="IPR013783">
    <property type="entry name" value="Ig-like_fold"/>
</dbReference>
<dbReference type="InterPro" id="IPR036179">
    <property type="entry name" value="Ig-like_dom_sf"/>
</dbReference>
<evidence type="ECO:0000256" key="10">
    <source>
        <dbReference type="ARBA" id="ARBA00023319"/>
    </source>
</evidence>
<evidence type="ECO:0000256" key="7">
    <source>
        <dbReference type="ARBA" id="ARBA00023157"/>
    </source>
</evidence>
<dbReference type="GO" id="GO:0042130">
    <property type="term" value="P:negative regulation of T cell proliferation"/>
    <property type="evidence" value="ECO:0007669"/>
    <property type="project" value="TreeGrafter"/>
</dbReference>
<dbReference type="Pfam" id="PF07686">
    <property type="entry name" value="V-set"/>
    <property type="match status" value="2"/>
</dbReference>
<dbReference type="PROSITE" id="PS50835">
    <property type="entry name" value="IG_LIKE"/>
    <property type="match status" value="2"/>
</dbReference>
<dbReference type="PANTHER" id="PTHR25466:SF14">
    <property type="entry name" value="BUTYROPHILIN SUBFAMILY 2 MEMBER A2-LIKE-RELATED"/>
    <property type="match status" value="1"/>
</dbReference>
<keyword evidence="13" id="KW-1185">Reference proteome</keyword>
<gene>
    <name evidence="12" type="primary">Hhla2</name>
    <name evidence="12" type="ORF">ATLROG_R07145</name>
</gene>
<evidence type="ECO:0000256" key="2">
    <source>
        <dbReference type="ARBA" id="ARBA00022475"/>
    </source>
</evidence>
<comment type="subcellular location">
    <subcellularLocation>
        <location evidence="1">Cell membrane</location>
        <topology evidence="1">Single-pass type I membrane protein</topology>
    </subcellularLocation>
</comment>
<dbReference type="InterPro" id="IPR007110">
    <property type="entry name" value="Ig-like_dom"/>
</dbReference>
<dbReference type="GO" id="GO:0031295">
    <property type="term" value="P:T cell costimulation"/>
    <property type="evidence" value="ECO:0007669"/>
    <property type="project" value="TreeGrafter"/>
</dbReference>